<dbReference type="PANTHER" id="PTHR11735:SF6">
    <property type="entry name" value="TRNA N6-ADENOSINE THREONYLCARBAMOYLTRANSFERASE, MITOCHONDRIAL"/>
    <property type="match status" value="1"/>
</dbReference>
<dbReference type="NCBIfam" id="TIGR00329">
    <property type="entry name" value="gcp_kae1"/>
    <property type="match status" value="1"/>
</dbReference>
<dbReference type="InterPro" id="IPR000905">
    <property type="entry name" value="Gcp-like_dom"/>
</dbReference>
<evidence type="ECO:0000256" key="4">
    <source>
        <dbReference type="ARBA" id="ARBA00022723"/>
    </source>
</evidence>
<dbReference type="SUPFAM" id="SSF53067">
    <property type="entry name" value="Actin-like ATPase domain"/>
    <property type="match status" value="2"/>
</dbReference>
<dbReference type="GO" id="GO:0046872">
    <property type="term" value="F:metal ion binding"/>
    <property type="evidence" value="ECO:0007669"/>
    <property type="project" value="UniProtKB-KW"/>
</dbReference>
<dbReference type="InterPro" id="IPR043129">
    <property type="entry name" value="ATPase_NBD"/>
</dbReference>
<evidence type="ECO:0000256" key="6">
    <source>
        <dbReference type="ARBA" id="ARBA00048117"/>
    </source>
</evidence>
<keyword evidence="4" id="KW-0479">Metal-binding</keyword>
<organism evidence="8">
    <name type="scientific">marine metagenome</name>
    <dbReference type="NCBI Taxonomy" id="408172"/>
    <lineage>
        <taxon>unclassified sequences</taxon>
        <taxon>metagenomes</taxon>
        <taxon>ecological metagenomes</taxon>
    </lineage>
</organism>
<protein>
    <recommendedName>
        <fullName evidence="1">N(6)-L-threonylcarbamoyladenine synthase</fullName>
        <ecNumber evidence="1">2.3.1.234</ecNumber>
    </recommendedName>
</protein>
<dbReference type="Pfam" id="PF00814">
    <property type="entry name" value="TsaD"/>
    <property type="match status" value="1"/>
</dbReference>
<dbReference type="AlphaFoldDB" id="A0A381R5K3"/>
<sequence>MSAVGLGLDTTFDDTSVAILQGKSEILANLTLSQYQEHEEFGGVVPERASRKHLEVIHHLIDGALKEANLDFSGIDYIAVSNHPGLLGSLLVGLTVAKSLAYTLQCPLIGVNHVEAHPYANVLKHGEMPFPIMHLVVAGGHTLLIHARDHFDNKIIGRSVDDAAGECVDKVAKMYGHPMPGGPVVDRAAMKFSGKDFDFPRPLMHKNAHNFSFSGLKTAMLRFREKSLKTSAKSAESPQLLQEEGPILASFFQSVVDVLLHKTFNAAETYGLKNISVSGGLAASRKLHSEFEKESAKRGITLFYPPPNLCTDNAAMVTCLAAHRYEAELFDDLTLDAYPNLI</sequence>
<evidence type="ECO:0000313" key="8">
    <source>
        <dbReference type="EMBL" id="SUZ86494.1"/>
    </source>
</evidence>
<dbReference type="NCBIfam" id="TIGR03723">
    <property type="entry name" value="T6A_TsaD_YgjD"/>
    <property type="match status" value="1"/>
</dbReference>
<keyword evidence="5" id="KW-0012">Acyltransferase</keyword>
<dbReference type="FunFam" id="3.30.420.40:FF:000012">
    <property type="entry name" value="tRNA N6-adenosine threonylcarbamoyltransferase"/>
    <property type="match status" value="1"/>
</dbReference>
<dbReference type="PRINTS" id="PR00789">
    <property type="entry name" value="OSIALOPTASE"/>
</dbReference>
<feature type="domain" description="Gcp-like" evidence="7">
    <location>
        <begin position="25"/>
        <end position="317"/>
    </location>
</feature>
<accession>A0A381R5K3</accession>
<evidence type="ECO:0000256" key="2">
    <source>
        <dbReference type="ARBA" id="ARBA00022679"/>
    </source>
</evidence>
<evidence type="ECO:0000259" key="7">
    <source>
        <dbReference type="Pfam" id="PF00814"/>
    </source>
</evidence>
<dbReference type="EC" id="2.3.1.234" evidence="1"/>
<dbReference type="EMBL" id="UINC01001684">
    <property type="protein sequence ID" value="SUZ86494.1"/>
    <property type="molecule type" value="Genomic_DNA"/>
</dbReference>
<name>A0A381R5K3_9ZZZZ</name>
<gene>
    <name evidence="8" type="ORF">METZ01_LOCUS39348</name>
</gene>
<proteinExistence type="inferred from homology"/>
<dbReference type="InterPro" id="IPR017861">
    <property type="entry name" value="KAE1/TsaD"/>
</dbReference>
<keyword evidence="3" id="KW-0819">tRNA processing</keyword>
<comment type="catalytic activity">
    <reaction evidence="6">
        <text>L-threonylcarbamoyladenylate + adenosine(37) in tRNA = N(6)-L-threonylcarbamoyladenosine(37) in tRNA + AMP + H(+)</text>
        <dbReference type="Rhea" id="RHEA:37059"/>
        <dbReference type="Rhea" id="RHEA-COMP:10162"/>
        <dbReference type="Rhea" id="RHEA-COMP:10163"/>
        <dbReference type="ChEBI" id="CHEBI:15378"/>
        <dbReference type="ChEBI" id="CHEBI:73682"/>
        <dbReference type="ChEBI" id="CHEBI:74411"/>
        <dbReference type="ChEBI" id="CHEBI:74418"/>
        <dbReference type="ChEBI" id="CHEBI:456215"/>
        <dbReference type="EC" id="2.3.1.234"/>
    </reaction>
</comment>
<dbReference type="PANTHER" id="PTHR11735">
    <property type="entry name" value="TRNA N6-ADENOSINE THREONYLCARBAMOYLTRANSFERASE"/>
    <property type="match status" value="1"/>
</dbReference>
<dbReference type="HAMAP" id="MF_01445">
    <property type="entry name" value="TsaD"/>
    <property type="match status" value="1"/>
</dbReference>
<dbReference type="InterPro" id="IPR022450">
    <property type="entry name" value="TsaD"/>
</dbReference>
<dbReference type="GO" id="GO:0061711">
    <property type="term" value="F:tRNA N(6)-L-threonylcarbamoyladenine synthase activity"/>
    <property type="evidence" value="ECO:0007669"/>
    <property type="project" value="UniProtKB-EC"/>
</dbReference>
<evidence type="ECO:0000256" key="3">
    <source>
        <dbReference type="ARBA" id="ARBA00022694"/>
    </source>
</evidence>
<dbReference type="Gene3D" id="3.30.420.40">
    <property type="match status" value="2"/>
</dbReference>
<evidence type="ECO:0000256" key="5">
    <source>
        <dbReference type="ARBA" id="ARBA00023315"/>
    </source>
</evidence>
<reference evidence="8" key="1">
    <citation type="submission" date="2018-05" db="EMBL/GenBank/DDBJ databases">
        <authorList>
            <person name="Lanie J.A."/>
            <person name="Ng W.-L."/>
            <person name="Kazmierczak K.M."/>
            <person name="Andrzejewski T.M."/>
            <person name="Davidsen T.M."/>
            <person name="Wayne K.J."/>
            <person name="Tettelin H."/>
            <person name="Glass J.I."/>
            <person name="Rusch D."/>
            <person name="Podicherti R."/>
            <person name="Tsui H.-C.T."/>
            <person name="Winkler M.E."/>
        </authorList>
    </citation>
    <scope>NUCLEOTIDE SEQUENCE</scope>
</reference>
<keyword evidence="2" id="KW-0808">Transferase</keyword>
<dbReference type="GO" id="GO:0002949">
    <property type="term" value="P:tRNA threonylcarbamoyladenosine modification"/>
    <property type="evidence" value="ECO:0007669"/>
    <property type="project" value="InterPro"/>
</dbReference>
<evidence type="ECO:0000256" key="1">
    <source>
        <dbReference type="ARBA" id="ARBA00012156"/>
    </source>
</evidence>